<evidence type="ECO:0000313" key="18">
    <source>
        <dbReference type="EMBL" id="NOG31541.1"/>
    </source>
</evidence>
<comment type="subunit">
    <text evidence="5 16">Heterotrimer of an alpha, a beta and a gamma subunit.</text>
</comment>
<evidence type="ECO:0000256" key="8">
    <source>
        <dbReference type="ARBA" id="ARBA00022692"/>
    </source>
</evidence>
<comment type="function">
    <text evidence="2 16 17">Catalyzes the decarboxylation of oxaloacetate coupled to Na(+) translocation.</text>
</comment>
<comment type="catalytic activity">
    <reaction evidence="15 16 17">
        <text>oxaloacetate + 2 Na(+)(in) + H(+) = pyruvate + 2 Na(+)(out) + CO2</text>
        <dbReference type="Rhea" id="RHEA:57724"/>
        <dbReference type="ChEBI" id="CHEBI:15361"/>
        <dbReference type="ChEBI" id="CHEBI:15378"/>
        <dbReference type="ChEBI" id="CHEBI:16452"/>
        <dbReference type="ChEBI" id="CHEBI:16526"/>
        <dbReference type="ChEBI" id="CHEBI:29101"/>
        <dbReference type="EC" id="7.2.4.2"/>
    </reaction>
</comment>
<keyword evidence="14 16" id="KW-0739">Sodium transport</keyword>
<evidence type="ECO:0000256" key="11">
    <source>
        <dbReference type="ARBA" id="ARBA00023053"/>
    </source>
</evidence>
<gene>
    <name evidence="16" type="primary">oadG</name>
    <name evidence="18" type="ORF">HLB35_06695</name>
</gene>
<dbReference type="EMBL" id="JABFHI010000002">
    <property type="protein sequence ID" value="NOG31541.1"/>
    <property type="molecule type" value="Genomic_DNA"/>
</dbReference>
<dbReference type="HAMAP" id="MF_00404">
    <property type="entry name" value="OadG"/>
    <property type="match status" value="1"/>
</dbReference>
<accession>A0A7Y3TWJ0</accession>
<evidence type="ECO:0000256" key="17">
    <source>
        <dbReference type="RuleBase" id="RU004278"/>
    </source>
</evidence>
<evidence type="ECO:0000256" key="5">
    <source>
        <dbReference type="ARBA" id="ARBA00011869"/>
    </source>
</evidence>
<dbReference type="InterPro" id="IPR005899">
    <property type="entry name" value="Na_pump_deCOase"/>
</dbReference>
<evidence type="ECO:0000256" key="7">
    <source>
        <dbReference type="ARBA" id="ARBA00022475"/>
    </source>
</evidence>
<evidence type="ECO:0000256" key="6">
    <source>
        <dbReference type="ARBA" id="ARBA00022448"/>
    </source>
</evidence>
<dbReference type="GO" id="GO:0008948">
    <property type="term" value="F:oxaloacetate decarboxylase activity"/>
    <property type="evidence" value="ECO:0007669"/>
    <property type="project" value="UniProtKB-UniRule"/>
</dbReference>
<evidence type="ECO:0000256" key="2">
    <source>
        <dbReference type="ARBA" id="ARBA00003002"/>
    </source>
</evidence>
<keyword evidence="19" id="KW-1185">Reference proteome</keyword>
<evidence type="ECO:0000256" key="3">
    <source>
        <dbReference type="ARBA" id="ARBA00004162"/>
    </source>
</evidence>
<comment type="caution">
    <text evidence="18">The sequence shown here is derived from an EMBL/GenBank/DDBJ whole genome shotgun (WGS) entry which is preliminary data.</text>
</comment>
<dbReference type="InterPro" id="IPR023424">
    <property type="entry name" value="OadG"/>
</dbReference>
<comment type="similarity">
    <text evidence="4 16 17">Belongs to the OadG family.</text>
</comment>
<evidence type="ECO:0000256" key="13">
    <source>
        <dbReference type="ARBA" id="ARBA00023136"/>
    </source>
</evidence>
<dbReference type="Proteomes" id="UP000588806">
    <property type="component" value="Unassembled WGS sequence"/>
</dbReference>
<name>A0A7Y3TWJ0_9GAMM</name>
<evidence type="ECO:0000256" key="16">
    <source>
        <dbReference type="HAMAP-Rule" id="MF_00404"/>
    </source>
</evidence>
<dbReference type="RefSeq" id="WP_171701986.1">
    <property type="nucleotide sequence ID" value="NZ_JABFHI010000002.1"/>
</dbReference>
<evidence type="ECO:0000256" key="9">
    <source>
        <dbReference type="ARBA" id="ARBA00022967"/>
    </source>
</evidence>
<keyword evidence="13 16" id="KW-0472">Membrane</keyword>
<keyword evidence="10 16" id="KW-1133">Transmembrane helix</keyword>
<feature type="transmembrane region" description="Helical" evidence="16 17">
    <location>
        <begin position="12"/>
        <end position="39"/>
    </location>
</feature>
<keyword evidence="12 16" id="KW-0406">Ion transport</keyword>
<dbReference type="GO" id="GO:0015081">
    <property type="term" value="F:sodium ion transmembrane transporter activity"/>
    <property type="evidence" value="ECO:0007669"/>
    <property type="project" value="UniProtKB-UniRule"/>
</dbReference>
<proteinExistence type="inferred from homology"/>
<keyword evidence="7 16" id="KW-1003">Cell membrane</keyword>
<dbReference type="Pfam" id="PF04277">
    <property type="entry name" value="OAD_gamma"/>
    <property type="match status" value="1"/>
</dbReference>
<dbReference type="AlphaFoldDB" id="A0A7Y3TWJ0"/>
<evidence type="ECO:0000256" key="15">
    <source>
        <dbReference type="ARBA" id="ARBA00048176"/>
    </source>
</evidence>
<reference evidence="18 19" key="2">
    <citation type="submission" date="2020-06" db="EMBL/GenBank/DDBJ databases">
        <title>Halomonas songnenensis sp. nov., a moderately halophilic bacterium isolated from saline and alkaline soils.</title>
        <authorList>
            <person name="Jiang J."/>
            <person name="Pan Y."/>
        </authorList>
    </citation>
    <scope>NUCLEOTIDE SEQUENCE [LARGE SCALE GENOMIC DNA]</scope>
    <source>
        <strain evidence="18 19">TBZ9</strain>
    </source>
</reference>
<evidence type="ECO:0000256" key="4">
    <source>
        <dbReference type="ARBA" id="ARBA00005844"/>
    </source>
</evidence>
<comment type="cofactor">
    <cofactor evidence="1 16 17">
        <name>Na(+)</name>
        <dbReference type="ChEBI" id="CHEBI:29101"/>
    </cofactor>
</comment>
<dbReference type="GO" id="GO:0015451">
    <property type="term" value="F:decarboxylation-driven active transmembrane transporter activity"/>
    <property type="evidence" value="ECO:0007669"/>
    <property type="project" value="UniProtKB-EC"/>
</dbReference>
<evidence type="ECO:0000256" key="14">
    <source>
        <dbReference type="ARBA" id="ARBA00023201"/>
    </source>
</evidence>
<dbReference type="NCBIfam" id="TIGR01195">
    <property type="entry name" value="oadG_fam"/>
    <property type="match status" value="1"/>
</dbReference>
<dbReference type="GO" id="GO:0036376">
    <property type="term" value="P:sodium ion export across plasma membrane"/>
    <property type="evidence" value="ECO:0007669"/>
    <property type="project" value="InterPro"/>
</dbReference>
<organism evidence="18 19">
    <name type="scientific">Vreelandella azerica</name>
    <dbReference type="NCBI Taxonomy" id="2732867"/>
    <lineage>
        <taxon>Bacteria</taxon>
        <taxon>Pseudomonadati</taxon>
        <taxon>Pseudomonadota</taxon>
        <taxon>Gammaproteobacteria</taxon>
        <taxon>Oceanospirillales</taxon>
        <taxon>Halomonadaceae</taxon>
        <taxon>Vreelandella</taxon>
    </lineage>
</organism>
<comment type="subcellular location">
    <subcellularLocation>
        <location evidence="3 16 17">Cell membrane</location>
        <topology evidence="3 16 17">Single-pass membrane protein</topology>
    </subcellularLocation>
</comment>
<dbReference type="EC" id="7.2.4.2" evidence="16"/>
<protein>
    <recommendedName>
        <fullName evidence="16">Probable oxaloacetate decarboxylase gamma chain</fullName>
        <ecNumber evidence="16">7.2.4.2</ecNumber>
    </recommendedName>
</protein>
<sequence length="85" mass="9257">MQDSDLLTEGLVLMGLGMGFVFVFLTILVITVTLMSIVIRRFQPVAVNSPTQNTPKASSAPVGQDDEVMAVISAAVHRYRRHKGL</sequence>
<keyword evidence="8 16" id="KW-0812">Transmembrane</keyword>
<keyword evidence="6 16" id="KW-0813">Transport</keyword>
<keyword evidence="9 16" id="KW-1278">Translocase</keyword>
<keyword evidence="11 16" id="KW-0915">Sodium</keyword>
<evidence type="ECO:0000256" key="12">
    <source>
        <dbReference type="ARBA" id="ARBA00023065"/>
    </source>
</evidence>
<evidence type="ECO:0000256" key="1">
    <source>
        <dbReference type="ARBA" id="ARBA00001959"/>
    </source>
</evidence>
<reference evidence="18 19" key="1">
    <citation type="submission" date="2020-05" db="EMBL/GenBank/DDBJ databases">
        <authorList>
            <person name="Ruan W."/>
            <person name="Jeon C.O."/>
            <person name="Chun B.H."/>
        </authorList>
    </citation>
    <scope>NUCLEOTIDE SEQUENCE [LARGE SCALE GENOMIC DNA]</scope>
    <source>
        <strain evidence="18 19">TBZ9</strain>
    </source>
</reference>
<evidence type="ECO:0000313" key="19">
    <source>
        <dbReference type="Proteomes" id="UP000588806"/>
    </source>
</evidence>
<evidence type="ECO:0000256" key="10">
    <source>
        <dbReference type="ARBA" id="ARBA00022989"/>
    </source>
</evidence>
<dbReference type="GO" id="GO:0005886">
    <property type="term" value="C:plasma membrane"/>
    <property type="evidence" value="ECO:0007669"/>
    <property type="project" value="UniProtKB-SubCell"/>
</dbReference>